<keyword evidence="3" id="KW-1185">Reference proteome</keyword>
<dbReference type="AlphaFoldDB" id="Q8TMN1"/>
<sequence length="111" mass="13007">MLIMKESVRKLGLIGAGLWAMTEERVNELVKDLVDKGDISKEEGKKVVQDVLEESRKQRVDLEKKISDKMQEAISKADVFTRKDMHELESRLEILEEELQKIKNKEKMFFK</sequence>
<reference evidence="2 3" key="1">
    <citation type="journal article" date="2002" name="Genome Res.">
        <title>The genome of Methanosarcina acetivorans reveals extensive metabolic and physiological diversity.</title>
        <authorList>
            <person name="Galagan J.E."/>
            <person name="Nusbaum C."/>
            <person name="Roy A."/>
            <person name="Endrizzi M.G."/>
            <person name="Macdonald P."/>
            <person name="FitzHugh W."/>
            <person name="Calvo S."/>
            <person name="Engels R."/>
            <person name="Smirnov S."/>
            <person name="Atnoor D."/>
            <person name="Brown A."/>
            <person name="Allen N."/>
            <person name="Naylor J."/>
            <person name="Stange-Thomann N."/>
            <person name="DeArellano K."/>
            <person name="Johnson R."/>
            <person name="Linton L."/>
            <person name="McEwan P."/>
            <person name="McKernan K."/>
            <person name="Talamas J."/>
            <person name="Tirrell A."/>
            <person name="Ye W."/>
            <person name="Zimmer A."/>
            <person name="Barber R.D."/>
            <person name="Cann I."/>
            <person name="Graham D.E."/>
            <person name="Grahame D.A."/>
            <person name="Guss A."/>
            <person name="Hedderich R."/>
            <person name="Ingram-Smith C."/>
            <person name="Kuettner C.H."/>
            <person name="Krzycki J.A."/>
            <person name="Leigh J.A."/>
            <person name="Li W."/>
            <person name="Liu J."/>
            <person name="Mukhopadhyay B."/>
            <person name="Reeve J.N."/>
            <person name="Smith K."/>
            <person name="Springer T.A."/>
            <person name="Umayam L.A."/>
            <person name="White O."/>
            <person name="White R.H."/>
            <person name="de Macario E.C."/>
            <person name="Ferry J.G."/>
            <person name="Jarrell K.F."/>
            <person name="Jing H."/>
            <person name="Macario A.J.L."/>
            <person name="Paulsen I."/>
            <person name="Pritchett M."/>
            <person name="Sowers K.R."/>
            <person name="Swanson R.V."/>
            <person name="Zinder S.H."/>
            <person name="Lander E."/>
            <person name="Metcalf W.W."/>
            <person name="Birren B."/>
        </authorList>
    </citation>
    <scope>NUCLEOTIDE SEQUENCE [LARGE SCALE GENOMIC DNA]</scope>
    <source>
        <strain evidence="3">ATCC 35395 / DSM 2834 / JCM 12185 / C2A</strain>
    </source>
</reference>
<organism evidence="2 3">
    <name type="scientific">Methanosarcina acetivorans (strain ATCC 35395 / DSM 2834 / JCM 12185 / C2A)</name>
    <dbReference type="NCBI Taxonomy" id="188937"/>
    <lineage>
        <taxon>Archaea</taxon>
        <taxon>Methanobacteriati</taxon>
        <taxon>Methanobacteriota</taxon>
        <taxon>Stenosarchaea group</taxon>
        <taxon>Methanomicrobia</taxon>
        <taxon>Methanosarcinales</taxon>
        <taxon>Methanosarcinaceae</taxon>
        <taxon>Methanosarcina</taxon>
    </lineage>
</organism>
<evidence type="ECO:0000313" key="3">
    <source>
        <dbReference type="Proteomes" id="UP000002487"/>
    </source>
</evidence>
<dbReference type="KEGG" id="mac:MA_2622"/>
<dbReference type="InterPro" id="IPR008769">
    <property type="entry name" value="PhaF_PhaI"/>
</dbReference>
<keyword evidence="1" id="KW-0175">Coiled coil</keyword>
<evidence type="ECO:0000256" key="1">
    <source>
        <dbReference type="SAM" id="Coils"/>
    </source>
</evidence>
<dbReference type="InParanoid" id="Q8TMN1"/>
<protein>
    <recommendedName>
        <fullName evidence="4">Polyhydroxyalkanoate synthesis regulator phasin</fullName>
    </recommendedName>
</protein>
<proteinExistence type="predicted"/>
<dbReference type="PANTHER" id="PTHR38664">
    <property type="entry name" value="SLR0058 PROTEIN"/>
    <property type="match status" value="1"/>
</dbReference>
<dbReference type="Proteomes" id="UP000002487">
    <property type="component" value="Chromosome"/>
</dbReference>
<name>Q8TMN1_METAC</name>
<gene>
    <name evidence="2" type="ordered locus">MA_2622</name>
</gene>
<accession>Q8TMN1</accession>
<evidence type="ECO:0008006" key="4">
    <source>
        <dbReference type="Google" id="ProtNLM"/>
    </source>
</evidence>
<dbReference type="EMBL" id="AE010299">
    <property type="protein sequence ID" value="AAM06003.1"/>
    <property type="molecule type" value="Genomic_DNA"/>
</dbReference>
<feature type="coiled-coil region" evidence="1">
    <location>
        <begin position="45"/>
        <end position="105"/>
    </location>
</feature>
<dbReference type="EnsemblBacteria" id="AAM06003">
    <property type="protein sequence ID" value="AAM06003"/>
    <property type="gene ID" value="MA_2622"/>
</dbReference>
<evidence type="ECO:0000313" key="2">
    <source>
        <dbReference type="EMBL" id="AAM06003.1"/>
    </source>
</evidence>
<dbReference type="PANTHER" id="PTHR38664:SF1">
    <property type="entry name" value="SLR0058 PROTEIN"/>
    <property type="match status" value="1"/>
</dbReference>
<dbReference type="HOGENOM" id="CLU_131526_4_0_2"/>